<dbReference type="FunFam" id="3.30.930.10:FF:000010">
    <property type="entry name" value="Glycyl-tRNA synthetase 1"/>
    <property type="match status" value="1"/>
</dbReference>
<evidence type="ECO:0000256" key="11">
    <source>
        <dbReference type="ARBA" id="ARBA00023146"/>
    </source>
</evidence>
<keyword evidence="8" id="KW-0547">Nucleotide-binding</keyword>
<dbReference type="Proteomes" id="UP000822688">
    <property type="component" value="Chromosome 5"/>
</dbReference>
<reference evidence="14" key="1">
    <citation type="submission" date="2020-06" db="EMBL/GenBank/DDBJ databases">
        <title>WGS assembly of Ceratodon purpureus strain R40.</title>
        <authorList>
            <person name="Carey S.B."/>
            <person name="Jenkins J."/>
            <person name="Shu S."/>
            <person name="Lovell J.T."/>
            <person name="Sreedasyam A."/>
            <person name="Maumus F."/>
            <person name="Tiley G.P."/>
            <person name="Fernandez-Pozo N."/>
            <person name="Barry K."/>
            <person name="Chen C."/>
            <person name="Wang M."/>
            <person name="Lipzen A."/>
            <person name="Daum C."/>
            <person name="Saski C.A."/>
            <person name="Payton A.C."/>
            <person name="Mcbreen J.C."/>
            <person name="Conrad R.E."/>
            <person name="Kollar L.M."/>
            <person name="Olsson S."/>
            <person name="Huttunen S."/>
            <person name="Landis J.B."/>
            <person name="Wickett N.J."/>
            <person name="Johnson M.G."/>
            <person name="Rensing S.A."/>
            <person name="Grimwood J."/>
            <person name="Schmutz J."/>
            <person name="Mcdaniel S.F."/>
        </authorList>
    </citation>
    <scope>NUCLEOTIDE SEQUENCE</scope>
    <source>
        <strain evidence="14">R40</strain>
    </source>
</reference>
<keyword evidence="15" id="KW-1185">Reference proteome</keyword>
<dbReference type="Gene3D" id="3.30.930.10">
    <property type="entry name" value="Bira Bifunctional Protein, Domain 2"/>
    <property type="match status" value="1"/>
</dbReference>
<dbReference type="InterPro" id="IPR004154">
    <property type="entry name" value="Anticodon-bd"/>
</dbReference>
<comment type="similarity">
    <text evidence="2">Belongs to the class-II aminoacyl-tRNA synthetase family.</text>
</comment>
<sequence>MATGEVAMSREETEAFKVLVKNTLERRLFYIPSYKIYGGVAGFYDYGPWGCQVETNVLNLWRQHFVMEEDMWEIRCPCVTPEVVLKASGHVDKFTDLMVKDEKLGSCFRADHLLKDFLTKALEEFEEIKREREAAPGVAAQVVVEKKDKKKVAEKKRELLTPEKKREMQADLAGLDEFSGPELGAKIKAYGIKSPESGNDLSDPYPFNLMFSTQIGPTGTLQGYMRPETAQGIFVNFRDLYYESGNRLPFAAAQIGSAYRNEIAPRQGPMRVREFTMAEIEHFVNPDDKSHPKFKNVADLEIYLFPRAEQTALESHVKMRIGDAVEKGIVDNETLGYFIARTYLFLTKLGINKNRLRFRQHLANEMAHYAQDCWDAEIECSYGWFECVGCADRSAYDLKAHTAKSGHELTAYEKFDEPKDEMKLTIVPNKKVLGKEFRKDQKILSESLEAMTREEALALKAELEEKEKVTYKVCTTGQEFQLTKDMVAISEKLEKSHGRNFTPSVIEPSFGIGRIMYCLYEHCFYTRPAVPGEPTTTVFRFPPIVAPVKCTVFPLMQREVLNAKAKKMSNGLTRAGVSNKLDITGRSIGKRYARTDEVGIPFAITVDFDEGVTVRERDSKQQVRISDVDVVDLVRDLANGSMVWEDVTAKYKLVTVTESEADS</sequence>
<gene>
    <name evidence="14" type="ORF">KC19_5G099400</name>
</gene>
<keyword evidence="7" id="KW-0808">Transferase</keyword>
<evidence type="ECO:0000256" key="3">
    <source>
        <dbReference type="ARBA" id="ARBA00011738"/>
    </source>
</evidence>
<dbReference type="Gene3D" id="3.30.720.200">
    <property type="match status" value="1"/>
</dbReference>
<dbReference type="InterPro" id="IPR002314">
    <property type="entry name" value="aa-tRNA-synt_IIb"/>
</dbReference>
<evidence type="ECO:0000256" key="4">
    <source>
        <dbReference type="ARBA" id="ARBA00012829"/>
    </source>
</evidence>
<dbReference type="InterPro" id="IPR036621">
    <property type="entry name" value="Anticodon-bd_dom_sf"/>
</dbReference>
<feature type="domain" description="Aminoacyl-transfer RNA synthetases class-II family profile" evidence="13">
    <location>
        <begin position="165"/>
        <end position="528"/>
    </location>
</feature>
<keyword evidence="10" id="KW-0648">Protein biosynthesis</keyword>
<dbReference type="Gene3D" id="3.30.40.230">
    <property type="match status" value="1"/>
</dbReference>
<dbReference type="Gene3D" id="3.40.50.800">
    <property type="entry name" value="Anticodon-binding domain"/>
    <property type="match status" value="1"/>
</dbReference>
<dbReference type="InterPro" id="IPR006195">
    <property type="entry name" value="aa-tRNA-synth_II"/>
</dbReference>
<dbReference type="Pfam" id="PF00587">
    <property type="entry name" value="tRNA-synt_2b"/>
    <property type="match status" value="1"/>
</dbReference>
<dbReference type="InterPro" id="IPR045864">
    <property type="entry name" value="aa-tRNA-synth_II/BPL/LPL"/>
</dbReference>
<comment type="subunit">
    <text evidence="3">Homodimer.</text>
</comment>
<evidence type="ECO:0000313" key="15">
    <source>
        <dbReference type="Proteomes" id="UP000822688"/>
    </source>
</evidence>
<dbReference type="NCBIfam" id="NF003211">
    <property type="entry name" value="PRK04173.1"/>
    <property type="match status" value="1"/>
</dbReference>
<accession>A0A8T0I1Z2</accession>
<evidence type="ECO:0000256" key="8">
    <source>
        <dbReference type="ARBA" id="ARBA00022741"/>
    </source>
</evidence>
<dbReference type="InterPro" id="IPR033731">
    <property type="entry name" value="GlyRS-like_core"/>
</dbReference>
<dbReference type="PANTHER" id="PTHR10745">
    <property type="entry name" value="GLYCYL-TRNA SYNTHETASE/DNA POLYMERASE SUBUNIT GAMMA-2"/>
    <property type="match status" value="1"/>
</dbReference>
<keyword evidence="9" id="KW-0067">ATP-binding</keyword>
<dbReference type="EMBL" id="CM026425">
    <property type="protein sequence ID" value="KAG0576683.1"/>
    <property type="molecule type" value="Genomic_DNA"/>
</dbReference>
<keyword evidence="11" id="KW-0030">Aminoacyl-tRNA synthetase</keyword>
<dbReference type="SUPFAM" id="SSF52954">
    <property type="entry name" value="Class II aaRS ABD-related"/>
    <property type="match status" value="1"/>
</dbReference>
<dbReference type="GO" id="GO:0004820">
    <property type="term" value="F:glycine-tRNA ligase activity"/>
    <property type="evidence" value="ECO:0007669"/>
    <property type="project" value="UniProtKB-EC"/>
</dbReference>
<evidence type="ECO:0000256" key="10">
    <source>
        <dbReference type="ARBA" id="ARBA00022917"/>
    </source>
</evidence>
<evidence type="ECO:0000256" key="2">
    <source>
        <dbReference type="ARBA" id="ARBA00008226"/>
    </source>
</evidence>
<keyword evidence="5" id="KW-0963">Cytoplasm</keyword>
<name>A0A8T0I1Z2_CERPU</name>
<dbReference type="CDD" id="cd00774">
    <property type="entry name" value="GlyRS-like_core"/>
    <property type="match status" value="1"/>
</dbReference>
<dbReference type="GO" id="GO:0005739">
    <property type="term" value="C:mitochondrion"/>
    <property type="evidence" value="ECO:0007669"/>
    <property type="project" value="TreeGrafter"/>
</dbReference>
<dbReference type="Pfam" id="PF03129">
    <property type="entry name" value="HGTP_anticodon"/>
    <property type="match status" value="1"/>
</dbReference>
<proteinExistence type="inferred from homology"/>
<evidence type="ECO:0000256" key="9">
    <source>
        <dbReference type="ARBA" id="ARBA00022840"/>
    </source>
</evidence>
<dbReference type="InterPro" id="IPR027031">
    <property type="entry name" value="Gly-tRNA_synthase/POLG2"/>
</dbReference>
<dbReference type="NCBIfam" id="TIGR00389">
    <property type="entry name" value="glyS_dimeric"/>
    <property type="match status" value="1"/>
</dbReference>
<evidence type="ECO:0000259" key="13">
    <source>
        <dbReference type="PROSITE" id="PS50862"/>
    </source>
</evidence>
<dbReference type="GO" id="GO:0016740">
    <property type="term" value="F:transferase activity"/>
    <property type="evidence" value="ECO:0007669"/>
    <property type="project" value="UniProtKB-KW"/>
</dbReference>
<keyword evidence="6" id="KW-0436">Ligase</keyword>
<dbReference type="SUPFAM" id="SSF55681">
    <property type="entry name" value="Class II aaRS and biotin synthetases"/>
    <property type="match status" value="1"/>
</dbReference>
<dbReference type="PRINTS" id="PR01043">
    <property type="entry name" value="TRNASYNTHGLY"/>
</dbReference>
<dbReference type="InterPro" id="IPR002315">
    <property type="entry name" value="tRNA-synt_gly"/>
</dbReference>
<dbReference type="FunFam" id="3.30.720.200:FF:000001">
    <property type="entry name" value="Glycine--tRNA ligase 2"/>
    <property type="match status" value="1"/>
</dbReference>
<dbReference type="GO" id="GO:0005524">
    <property type="term" value="F:ATP binding"/>
    <property type="evidence" value="ECO:0007669"/>
    <property type="project" value="UniProtKB-KW"/>
</dbReference>
<evidence type="ECO:0000256" key="1">
    <source>
        <dbReference type="ARBA" id="ARBA00004496"/>
    </source>
</evidence>
<comment type="subcellular location">
    <subcellularLocation>
        <location evidence="1">Cytoplasm</location>
    </subcellularLocation>
</comment>
<organism evidence="14 15">
    <name type="scientific">Ceratodon purpureus</name>
    <name type="common">Fire moss</name>
    <name type="synonym">Dicranum purpureum</name>
    <dbReference type="NCBI Taxonomy" id="3225"/>
    <lineage>
        <taxon>Eukaryota</taxon>
        <taxon>Viridiplantae</taxon>
        <taxon>Streptophyta</taxon>
        <taxon>Embryophyta</taxon>
        <taxon>Bryophyta</taxon>
        <taxon>Bryophytina</taxon>
        <taxon>Bryopsida</taxon>
        <taxon>Dicranidae</taxon>
        <taxon>Pseudoditrichales</taxon>
        <taxon>Ditrichaceae</taxon>
        <taxon>Ceratodon</taxon>
    </lineage>
</organism>
<evidence type="ECO:0000256" key="5">
    <source>
        <dbReference type="ARBA" id="ARBA00022490"/>
    </source>
</evidence>
<evidence type="ECO:0000256" key="7">
    <source>
        <dbReference type="ARBA" id="ARBA00022679"/>
    </source>
</evidence>
<evidence type="ECO:0000313" key="14">
    <source>
        <dbReference type="EMBL" id="KAG0576683.1"/>
    </source>
</evidence>
<dbReference type="AlphaFoldDB" id="A0A8T0I1Z2"/>
<dbReference type="EC" id="6.1.1.14" evidence="4"/>
<protein>
    <recommendedName>
        <fullName evidence="4">glycine--tRNA ligase</fullName>
        <ecNumber evidence="4">6.1.1.14</ecNumber>
    </recommendedName>
    <alternativeName>
        <fullName evidence="12">Diadenosine tetraphosphate synthetase</fullName>
    </alternativeName>
</protein>
<dbReference type="GO" id="GO:0070150">
    <property type="term" value="P:mitochondrial glycyl-tRNA aminoacylation"/>
    <property type="evidence" value="ECO:0007669"/>
    <property type="project" value="TreeGrafter"/>
</dbReference>
<dbReference type="PROSITE" id="PS50862">
    <property type="entry name" value="AA_TRNA_LIGASE_II"/>
    <property type="match status" value="1"/>
</dbReference>
<dbReference type="PANTHER" id="PTHR10745:SF0">
    <property type="entry name" value="GLYCINE--TRNA LIGASE"/>
    <property type="match status" value="1"/>
</dbReference>
<dbReference type="FunFam" id="3.40.50.800:FF:000004">
    <property type="entry name" value="Glycine--tRNA ligase 2"/>
    <property type="match status" value="1"/>
</dbReference>
<evidence type="ECO:0000256" key="6">
    <source>
        <dbReference type="ARBA" id="ARBA00022598"/>
    </source>
</evidence>
<evidence type="ECO:0000256" key="12">
    <source>
        <dbReference type="ARBA" id="ARBA00030057"/>
    </source>
</evidence>
<comment type="caution">
    <text evidence="14">The sequence shown here is derived from an EMBL/GenBank/DDBJ whole genome shotgun (WGS) entry which is preliminary data.</text>
</comment>